<dbReference type="STRING" id="4232.A0A251U204"/>
<feature type="transmembrane region" description="Helical" evidence="6">
    <location>
        <begin position="75"/>
        <end position="97"/>
    </location>
</feature>
<dbReference type="SUPFAM" id="SSF144083">
    <property type="entry name" value="Magnesium transport protein CorA, transmembrane region"/>
    <property type="match status" value="1"/>
</dbReference>
<evidence type="ECO:0008006" key="9">
    <source>
        <dbReference type="Google" id="ProtNLM"/>
    </source>
</evidence>
<evidence type="ECO:0000256" key="5">
    <source>
        <dbReference type="ARBA" id="ARBA00023136"/>
    </source>
</evidence>
<proteinExistence type="inferred from homology"/>
<keyword evidence="4 6" id="KW-1133">Transmembrane helix</keyword>
<dbReference type="PANTHER" id="PTHR13890">
    <property type="entry name" value="RNA SPLICING PROTEIN MRS2, MITOCHONDRIAL"/>
    <property type="match status" value="1"/>
</dbReference>
<dbReference type="OMA" id="FIFIYCG"/>
<organism evidence="7 8">
    <name type="scientific">Helianthus annuus</name>
    <name type="common">Common sunflower</name>
    <dbReference type="NCBI Taxonomy" id="4232"/>
    <lineage>
        <taxon>Eukaryota</taxon>
        <taxon>Viridiplantae</taxon>
        <taxon>Streptophyta</taxon>
        <taxon>Embryophyta</taxon>
        <taxon>Tracheophyta</taxon>
        <taxon>Spermatophyta</taxon>
        <taxon>Magnoliopsida</taxon>
        <taxon>eudicotyledons</taxon>
        <taxon>Gunneridae</taxon>
        <taxon>Pentapetalae</taxon>
        <taxon>asterids</taxon>
        <taxon>campanulids</taxon>
        <taxon>Asterales</taxon>
        <taxon>Asteraceae</taxon>
        <taxon>Asteroideae</taxon>
        <taxon>Heliantheae alliance</taxon>
        <taxon>Heliantheae</taxon>
        <taxon>Helianthus</taxon>
    </lineage>
</organism>
<dbReference type="EMBL" id="CM007897">
    <property type="protein sequence ID" value="OTG17395.1"/>
    <property type="molecule type" value="Genomic_DNA"/>
</dbReference>
<comment type="similarity">
    <text evidence="2">Belongs to the CorA metal ion transporter (MIT) (TC 1.A.35.5) family.</text>
</comment>
<evidence type="ECO:0000256" key="4">
    <source>
        <dbReference type="ARBA" id="ARBA00022989"/>
    </source>
</evidence>
<comment type="subcellular location">
    <subcellularLocation>
        <location evidence="1">Membrane</location>
        <topology evidence="1">Multi-pass membrane protein</topology>
    </subcellularLocation>
</comment>
<accession>A0A251U204</accession>
<dbReference type="InParanoid" id="A0A251U204"/>
<evidence type="ECO:0000256" key="1">
    <source>
        <dbReference type="ARBA" id="ARBA00004141"/>
    </source>
</evidence>
<name>A0A251U204_HELAN</name>
<keyword evidence="5 6" id="KW-0472">Membrane</keyword>
<evidence type="ECO:0000256" key="3">
    <source>
        <dbReference type="ARBA" id="ARBA00022692"/>
    </source>
</evidence>
<dbReference type="Gene3D" id="1.20.58.340">
    <property type="entry name" value="Magnesium transport protein CorA, transmembrane region"/>
    <property type="match status" value="1"/>
</dbReference>
<keyword evidence="3 6" id="KW-0812">Transmembrane</keyword>
<gene>
    <name evidence="7" type="ORF">HannXRQ_Chr08g0211731</name>
</gene>
<dbReference type="Proteomes" id="UP000215914">
    <property type="component" value="Chromosome 8"/>
</dbReference>
<dbReference type="InterPro" id="IPR045863">
    <property type="entry name" value="CorA_TM1_TM2"/>
</dbReference>
<feature type="transmembrane region" description="Helical" evidence="6">
    <location>
        <begin position="41"/>
        <end position="63"/>
    </location>
</feature>
<sequence length="105" mass="11951">MGGLSGFNTGWKCLKEYIDDTEDLINIKLGNVQNKLIKFELLLTAATFLATVFAVVTTVFGMNFEDEVFDEPNRFHWAVSMSAVLCGVLYICFLLYFKHKKVFPL</sequence>
<dbReference type="GO" id="GO:0015095">
    <property type="term" value="F:magnesium ion transmembrane transporter activity"/>
    <property type="evidence" value="ECO:0007669"/>
    <property type="project" value="UniProtKB-ARBA"/>
</dbReference>
<keyword evidence="8" id="KW-1185">Reference proteome</keyword>
<dbReference type="GO" id="GO:0016020">
    <property type="term" value="C:membrane"/>
    <property type="evidence" value="ECO:0007669"/>
    <property type="project" value="UniProtKB-SubCell"/>
</dbReference>
<evidence type="ECO:0000256" key="6">
    <source>
        <dbReference type="SAM" id="Phobius"/>
    </source>
</evidence>
<protein>
    <recommendedName>
        <fullName evidence="9">Magnesium transporter MRS2/LPE10</fullName>
    </recommendedName>
</protein>
<reference evidence="8" key="1">
    <citation type="journal article" date="2017" name="Nature">
        <title>The sunflower genome provides insights into oil metabolism, flowering and Asterid evolution.</title>
        <authorList>
            <person name="Badouin H."/>
            <person name="Gouzy J."/>
            <person name="Grassa C.J."/>
            <person name="Murat F."/>
            <person name="Staton S.E."/>
            <person name="Cottret L."/>
            <person name="Lelandais-Briere C."/>
            <person name="Owens G.L."/>
            <person name="Carrere S."/>
            <person name="Mayjonade B."/>
            <person name="Legrand L."/>
            <person name="Gill N."/>
            <person name="Kane N.C."/>
            <person name="Bowers J.E."/>
            <person name="Hubner S."/>
            <person name="Bellec A."/>
            <person name="Berard A."/>
            <person name="Berges H."/>
            <person name="Blanchet N."/>
            <person name="Boniface M.C."/>
            <person name="Brunel D."/>
            <person name="Catrice O."/>
            <person name="Chaidir N."/>
            <person name="Claudel C."/>
            <person name="Donnadieu C."/>
            <person name="Faraut T."/>
            <person name="Fievet G."/>
            <person name="Helmstetter N."/>
            <person name="King M."/>
            <person name="Knapp S.J."/>
            <person name="Lai Z."/>
            <person name="Le Paslier M.C."/>
            <person name="Lippi Y."/>
            <person name="Lorenzon L."/>
            <person name="Mandel J.R."/>
            <person name="Marage G."/>
            <person name="Marchand G."/>
            <person name="Marquand E."/>
            <person name="Bret-Mestries E."/>
            <person name="Morien E."/>
            <person name="Nambeesan S."/>
            <person name="Nguyen T."/>
            <person name="Pegot-Espagnet P."/>
            <person name="Pouilly N."/>
            <person name="Raftis F."/>
            <person name="Sallet E."/>
            <person name="Schiex T."/>
            <person name="Thomas J."/>
            <person name="Vandecasteele C."/>
            <person name="Vares D."/>
            <person name="Vear F."/>
            <person name="Vautrin S."/>
            <person name="Crespi M."/>
            <person name="Mangin B."/>
            <person name="Burke J.M."/>
            <person name="Salse J."/>
            <person name="Munos S."/>
            <person name="Vincourt P."/>
            <person name="Rieseberg L.H."/>
            <person name="Langlade N.B."/>
        </authorList>
    </citation>
    <scope>NUCLEOTIDE SEQUENCE [LARGE SCALE GENOMIC DNA]</scope>
    <source>
        <strain evidence="8">cv. SF193</strain>
    </source>
</reference>
<dbReference type="PANTHER" id="PTHR13890:SF39">
    <property type="entry name" value="MAGNESIUM TRANSPORTER MRS2-5"/>
    <property type="match status" value="1"/>
</dbReference>
<evidence type="ECO:0000313" key="8">
    <source>
        <dbReference type="Proteomes" id="UP000215914"/>
    </source>
</evidence>
<evidence type="ECO:0000313" key="7">
    <source>
        <dbReference type="EMBL" id="OTG17395.1"/>
    </source>
</evidence>
<dbReference type="AlphaFoldDB" id="A0A251U204"/>
<dbReference type="InterPro" id="IPR039204">
    <property type="entry name" value="MRS2-like"/>
</dbReference>
<evidence type="ECO:0000256" key="2">
    <source>
        <dbReference type="ARBA" id="ARBA00007535"/>
    </source>
</evidence>